<dbReference type="EMBL" id="CAJMWZ010003357">
    <property type="protein sequence ID" value="CAE6473235.1"/>
    <property type="molecule type" value="Genomic_DNA"/>
</dbReference>
<protein>
    <submittedName>
        <fullName evidence="2">Uncharacterized protein</fullName>
    </submittedName>
</protein>
<dbReference type="AlphaFoldDB" id="A0A8H3GU85"/>
<sequence length="256" mass="28435">MTLLPGENSTYTPPTLPWHITSTLKQVVGAPSNEDVKAVHNALRSVESLASHPQLFDEDLSMTLSQHMFNLQFARYMHDSTQGGFISDREPKPHSESVPQATQPPEGDLNNIRSLTPVPEAPSELAQLGEVVKGIKGTLDESKNVLENMNRVLISTQRTQPTTGYFKDHTNSTMHLNPVNQQGVLASEHGLPQLRYYCTYGKSYSIWMHSQEIAGYLKFFGIGANLVQSGEVARLKDGKEAEAEELLQKHVGLHYI</sequence>
<proteinExistence type="predicted"/>
<dbReference type="Proteomes" id="UP000663850">
    <property type="component" value="Unassembled WGS sequence"/>
</dbReference>
<name>A0A8H3GU85_9AGAM</name>
<evidence type="ECO:0000313" key="3">
    <source>
        <dbReference type="Proteomes" id="UP000663850"/>
    </source>
</evidence>
<feature type="region of interest" description="Disordered" evidence="1">
    <location>
        <begin position="82"/>
        <end position="110"/>
    </location>
</feature>
<gene>
    <name evidence="2" type="ORF">RDB_LOCUS65262</name>
</gene>
<accession>A0A8H3GU85</accession>
<comment type="caution">
    <text evidence="2">The sequence shown here is derived from an EMBL/GenBank/DDBJ whole genome shotgun (WGS) entry which is preliminary data.</text>
</comment>
<organism evidence="2 3">
    <name type="scientific">Rhizoctonia solani</name>
    <dbReference type="NCBI Taxonomy" id="456999"/>
    <lineage>
        <taxon>Eukaryota</taxon>
        <taxon>Fungi</taxon>
        <taxon>Dikarya</taxon>
        <taxon>Basidiomycota</taxon>
        <taxon>Agaricomycotina</taxon>
        <taxon>Agaricomycetes</taxon>
        <taxon>Cantharellales</taxon>
        <taxon>Ceratobasidiaceae</taxon>
        <taxon>Rhizoctonia</taxon>
    </lineage>
</organism>
<evidence type="ECO:0000313" key="2">
    <source>
        <dbReference type="EMBL" id="CAE6473235.1"/>
    </source>
</evidence>
<reference evidence="2" key="1">
    <citation type="submission" date="2021-01" db="EMBL/GenBank/DDBJ databases">
        <authorList>
            <person name="Kaushik A."/>
        </authorList>
    </citation>
    <scope>NUCLEOTIDE SEQUENCE</scope>
    <source>
        <strain evidence="2">Type strain: AG8-Rh-89/</strain>
    </source>
</reference>
<evidence type="ECO:0000256" key="1">
    <source>
        <dbReference type="SAM" id="MobiDB-lite"/>
    </source>
</evidence>